<dbReference type="Pfam" id="PF02536">
    <property type="entry name" value="mTERF"/>
    <property type="match status" value="2"/>
</dbReference>
<dbReference type="PANTHER" id="PTHR13068">
    <property type="entry name" value="CGI-12 PROTEIN-RELATED"/>
    <property type="match status" value="1"/>
</dbReference>
<keyword evidence="3" id="KW-0809">Transit peptide</keyword>
<evidence type="ECO:0008006" key="6">
    <source>
        <dbReference type="Google" id="ProtNLM"/>
    </source>
</evidence>
<accession>A0AAW1M1J6</accession>
<keyword evidence="5" id="KW-1185">Reference proteome</keyword>
<evidence type="ECO:0000256" key="1">
    <source>
        <dbReference type="ARBA" id="ARBA00007692"/>
    </source>
</evidence>
<dbReference type="GO" id="GO:0003676">
    <property type="term" value="F:nucleic acid binding"/>
    <property type="evidence" value="ECO:0007669"/>
    <property type="project" value="InterPro"/>
</dbReference>
<proteinExistence type="inferred from homology"/>
<keyword evidence="2" id="KW-0806">Transcription termination</keyword>
<comment type="similarity">
    <text evidence="1">Belongs to the mTERF family.</text>
</comment>
<dbReference type="Proteomes" id="UP001443914">
    <property type="component" value="Unassembled WGS sequence"/>
</dbReference>
<comment type="caution">
    <text evidence="4">The sequence shown here is derived from an EMBL/GenBank/DDBJ whole genome shotgun (WGS) entry which is preliminary data.</text>
</comment>
<keyword evidence="2" id="KW-0804">Transcription</keyword>
<dbReference type="InterPro" id="IPR003690">
    <property type="entry name" value="MTERF"/>
</dbReference>
<dbReference type="AlphaFoldDB" id="A0AAW1M1J6"/>
<evidence type="ECO:0000256" key="2">
    <source>
        <dbReference type="ARBA" id="ARBA00022472"/>
    </source>
</evidence>
<protein>
    <recommendedName>
        <fullName evidence="6">Transcription termination factor MTEF18, mitochondrial</fullName>
    </recommendedName>
</protein>
<evidence type="ECO:0000256" key="3">
    <source>
        <dbReference type="ARBA" id="ARBA00022946"/>
    </source>
</evidence>
<evidence type="ECO:0000313" key="5">
    <source>
        <dbReference type="Proteomes" id="UP001443914"/>
    </source>
</evidence>
<gene>
    <name evidence="4" type="ORF">RND81_03G195600</name>
</gene>
<dbReference type="GO" id="GO:0006353">
    <property type="term" value="P:DNA-templated transcription termination"/>
    <property type="evidence" value="ECO:0007669"/>
    <property type="project" value="UniProtKB-KW"/>
</dbReference>
<dbReference type="Gene3D" id="1.25.70.10">
    <property type="entry name" value="Transcription termination factor 3, mitochondrial"/>
    <property type="match status" value="2"/>
</dbReference>
<dbReference type="EMBL" id="JBDFQZ010000003">
    <property type="protein sequence ID" value="KAK9742758.1"/>
    <property type="molecule type" value="Genomic_DNA"/>
</dbReference>
<name>A0AAW1M1J6_SAPOF</name>
<evidence type="ECO:0000313" key="4">
    <source>
        <dbReference type="EMBL" id="KAK9742758.1"/>
    </source>
</evidence>
<reference evidence="4" key="1">
    <citation type="submission" date="2024-03" db="EMBL/GenBank/DDBJ databases">
        <title>WGS assembly of Saponaria officinalis var. Norfolk2.</title>
        <authorList>
            <person name="Jenkins J."/>
            <person name="Shu S."/>
            <person name="Grimwood J."/>
            <person name="Barry K."/>
            <person name="Goodstein D."/>
            <person name="Schmutz J."/>
            <person name="Leebens-Mack J."/>
            <person name="Osbourn A."/>
        </authorList>
    </citation>
    <scope>NUCLEOTIDE SEQUENCE [LARGE SCALE GENOMIC DNA]</scope>
    <source>
        <strain evidence="4">JIC</strain>
    </source>
</reference>
<dbReference type="SMART" id="SM00733">
    <property type="entry name" value="Mterf"/>
    <property type="match status" value="5"/>
</dbReference>
<sequence>MRFIPQSSSSNSSTLILLRVLISRHFSNANFSTINVPSLSKIIPYRHRSQAIKQAQELLTDYLHSTRALPFTYAELISNNSTHNLSEIISKVPFSSSDFCKNFQRFLRYNPINEFGFFFESIGIDYVDVGGFLKPNVHFFSDDSAVFDAACCLVEFGFPWDKLGRLYVEEVAIFEKKPEFLSGRLDGLVSLGFSNQQIIGICLTIPCLLKGEIAGLSGDFDALLDDLKRVFVDFDFGSSMVRNVDVWFEVCRKVKVFYDLGVAKGEVGKLMVKGRLILTDFPEEVLIEKIEFFSRLGVEKAEVGMLILSNPEILSIKLGDRVISVSSILEHFGLRKKKLIFVEQNYKYVFGRNKMANLPNILRAMDLHEWFFHRIKCGYHRLFVNYDLSSPEDGVDDNYARSLENIKSARTCSYSYSKLEFFHGLGFGENGFTVKLLAAAHGSPSDLQERFDFLLDEGIKFSQLCKMISRVPKVLNQDKDSFKKKIDFFRKEIGLPLDYMEIFPSYLIYNLEKRIKPRFEFHGWLIEQGWSTKRYTLASIVSVSHKIFMSQLSSMHPTAPQLWLERYGDKKTD</sequence>
<organism evidence="4 5">
    <name type="scientific">Saponaria officinalis</name>
    <name type="common">Common soapwort</name>
    <name type="synonym">Lychnis saponaria</name>
    <dbReference type="NCBI Taxonomy" id="3572"/>
    <lineage>
        <taxon>Eukaryota</taxon>
        <taxon>Viridiplantae</taxon>
        <taxon>Streptophyta</taxon>
        <taxon>Embryophyta</taxon>
        <taxon>Tracheophyta</taxon>
        <taxon>Spermatophyta</taxon>
        <taxon>Magnoliopsida</taxon>
        <taxon>eudicotyledons</taxon>
        <taxon>Gunneridae</taxon>
        <taxon>Pentapetalae</taxon>
        <taxon>Caryophyllales</taxon>
        <taxon>Caryophyllaceae</taxon>
        <taxon>Caryophylleae</taxon>
        <taxon>Saponaria</taxon>
    </lineage>
</organism>
<dbReference type="PANTHER" id="PTHR13068:SF113">
    <property type="entry name" value="TRANSCRIPTION TERMINATION FACTOR MTEF18, MITOCHONDRIAL"/>
    <property type="match status" value="1"/>
</dbReference>
<keyword evidence="2" id="KW-0805">Transcription regulation</keyword>
<dbReference type="InterPro" id="IPR038538">
    <property type="entry name" value="MTERF_sf"/>
</dbReference>